<dbReference type="RefSeq" id="WP_089745571.1">
    <property type="nucleotide sequence ID" value="NZ_FOGF01000002.1"/>
</dbReference>
<gene>
    <name evidence="2" type="ORF">SAMN05421767_10211</name>
</gene>
<dbReference type="AlphaFoldDB" id="A0A1H9H6N4"/>
<dbReference type="OrthoDB" id="9790815at2"/>
<dbReference type="InterPro" id="IPR011048">
    <property type="entry name" value="Haem_d1_sf"/>
</dbReference>
<dbReference type="Pfam" id="PF10282">
    <property type="entry name" value="Lactonase"/>
    <property type="match status" value="1"/>
</dbReference>
<dbReference type="STRING" id="137733.SAMN05421767_10211"/>
<sequence>MKETFLLGTYTKRLSKGIYSIDLNTETKTLENLQCIAQTENPTYLTNDKNYLFAVTKNDTNGGLIVYQEEQDNYKKIATLFQETKVPCYIAYNPLNQSILTANYHDATTSLYHFNQEHITLLDRVKELASSVHPNQSQSHLHFANYTPNKKFIISCDLGGDHLLTFKLTNENHLALTHTYTSLPGAGPRHIVFHPHLNIAYLICELSATIEVLDFNSITGEFQRITSIAMFNSTEQAQKWASAIKLSQDGKFLYTSNRGTDVIVVFAINQATGNLTKIQTIATEGRTARDFTLNQDECFLIVGHQDSDNLSLFERNSNTGLLTLLEKDIFAPEVICLIHK</sequence>
<evidence type="ECO:0000313" key="2">
    <source>
        <dbReference type="EMBL" id="SEQ57992.1"/>
    </source>
</evidence>
<dbReference type="GO" id="GO:0017057">
    <property type="term" value="F:6-phosphogluconolactonase activity"/>
    <property type="evidence" value="ECO:0007669"/>
    <property type="project" value="TreeGrafter"/>
</dbReference>
<dbReference type="InterPro" id="IPR019405">
    <property type="entry name" value="Lactonase_7-beta_prop"/>
</dbReference>
<dbReference type="PANTHER" id="PTHR30344:SF1">
    <property type="entry name" value="6-PHOSPHOGLUCONOLACTONASE"/>
    <property type="match status" value="1"/>
</dbReference>
<organism evidence="2 3">
    <name type="scientific">Granulicatella balaenopterae</name>
    <dbReference type="NCBI Taxonomy" id="137733"/>
    <lineage>
        <taxon>Bacteria</taxon>
        <taxon>Bacillati</taxon>
        <taxon>Bacillota</taxon>
        <taxon>Bacilli</taxon>
        <taxon>Lactobacillales</taxon>
        <taxon>Carnobacteriaceae</taxon>
        <taxon>Granulicatella</taxon>
    </lineage>
</organism>
<dbReference type="InterPro" id="IPR015943">
    <property type="entry name" value="WD40/YVTN_repeat-like_dom_sf"/>
</dbReference>
<dbReference type="Proteomes" id="UP000198556">
    <property type="component" value="Unassembled WGS sequence"/>
</dbReference>
<name>A0A1H9H6N4_9LACT</name>
<reference evidence="2 3" key="1">
    <citation type="submission" date="2016-10" db="EMBL/GenBank/DDBJ databases">
        <authorList>
            <person name="de Groot N.N."/>
        </authorList>
    </citation>
    <scope>NUCLEOTIDE SEQUENCE [LARGE SCALE GENOMIC DNA]</scope>
    <source>
        <strain evidence="2 3">DSM 15827</strain>
    </source>
</reference>
<dbReference type="Gene3D" id="2.130.10.10">
    <property type="entry name" value="YVTN repeat-like/Quinoprotein amine dehydrogenase"/>
    <property type="match status" value="1"/>
</dbReference>
<evidence type="ECO:0000256" key="1">
    <source>
        <dbReference type="ARBA" id="ARBA00005564"/>
    </source>
</evidence>
<dbReference type="EMBL" id="FOGF01000002">
    <property type="protein sequence ID" value="SEQ57992.1"/>
    <property type="molecule type" value="Genomic_DNA"/>
</dbReference>
<evidence type="ECO:0000313" key="3">
    <source>
        <dbReference type="Proteomes" id="UP000198556"/>
    </source>
</evidence>
<proteinExistence type="inferred from homology"/>
<protein>
    <submittedName>
        <fullName evidence="2">6-phosphogluconolactonase</fullName>
    </submittedName>
</protein>
<comment type="similarity">
    <text evidence="1">Belongs to the cycloisomerase 2 family.</text>
</comment>
<dbReference type="PANTHER" id="PTHR30344">
    <property type="entry name" value="6-PHOSPHOGLUCONOLACTONASE-RELATED"/>
    <property type="match status" value="1"/>
</dbReference>
<dbReference type="InterPro" id="IPR050282">
    <property type="entry name" value="Cycloisomerase_2"/>
</dbReference>
<dbReference type="GO" id="GO:0005829">
    <property type="term" value="C:cytosol"/>
    <property type="evidence" value="ECO:0007669"/>
    <property type="project" value="TreeGrafter"/>
</dbReference>
<keyword evidence="3" id="KW-1185">Reference proteome</keyword>
<accession>A0A1H9H6N4</accession>
<dbReference type="SUPFAM" id="SSF51004">
    <property type="entry name" value="C-terminal (heme d1) domain of cytochrome cd1-nitrite reductase"/>
    <property type="match status" value="1"/>
</dbReference>